<evidence type="ECO:0000313" key="2">
    <source>
        <dbReference type="EMBL" id="CTR08647.1"/>
    </source>
</evidence>
<dbReference type="PROSITE" id="PS50097">
    <property type="entry name" value="BTB"/>
    <property type="match status" value="1"/>
</dbReference>
<dbReference type="EMBL" id="CWKI01000008">
    <property type="protein sequence ID" value="CTR08647.1"/>
    <property type="molecule type" value="Genomic_DNA"/>
</dbReference>
<evidence type="ECO:0000313" key="3">
    <source>
        <dbReference type="EMBL" id="PRQ73353.1"/>
    </source>
</evidence>
<evidence type="ECO:0000313" key="4">
    <source>
        <dbReference type="Proteomes" id="UP000199069"/>
    </source>
</evidence>
<proteinExistence type="predicted"/>
<evidence type="ECO:0000259" key="1">
    <source>
        <dbReference type="PROSITE" id="PS50097"/>
    </source>
</evidence>
<sequence>MPSTFTLSQEVTLQWPDPRELFAILMHMPACRLQQRGFPFELSFVYDFDSSRYALRWSDVQGLRITGGLVLARVGAKRIMDVALAAGTFPAYPHGALYSSNSGEQGRPSTLHIEITVTLAPPAGPPLERTLREERQLNAVSSAMHMSCQVPHDAAFVFPRSRKVLWANEQFLSAASPYFKTLFSSDFAENSTTNSFETLKSILNGAISDETRSSEDSDDETDATYELYSSLVSTYPAVRDVVLDYVVEHWSEGVESSALREMEERAGREELPDGAAQTGILLARRLTQRREK</sequence>
<dbReference type="OrthoDB" id="2529262at2759"/>
<gene>
    <name evidence="2" type="primary">FGENESH: predicted gene_8.363</name>
    <name evidence="3" type="ORF">AAT19DRAFT_16106</name>
    <name evidence="2" type="ORF">BN2166_0045080</name>
</gene>
<reference evidence="2 4" key="1">
    <citation type="submission" date="2015-07" db="EMBL/GenBank/DDBJ databases">
        <authorList>
            <person name="Cajimat M.N.B."/>
            <person name="Milazzo M.L."/>
            <person name="Fulhorst C.F."/>
        </authorList>
    </citation>
    <scope>NUCLEOTIDE SEQUENCE [LARGE SCALE GENOMIC DNA]</scope>
    <source>
        <strain evidence="2">Single colony</strain>
    </source>
</reference>
<keyword evidence="4" id="KW-1185">Reference proteome</keyword>
<organism evidence="2 4">
    <name type="scientific">Rhodotorula toruloides</name>
    <name type="common">Yeast</name>
    <name type="synonym">Rhodosporidium toruloides</name>
    <dbReference type="NCBI Taxonomy" id="5286"/>
    <lineage>
        <taxon>Eukaryota</taxon>
        <taxon>Fungi</taxon>
        <taxon>Dikarya</taxon>
        <taxon>Basidiomycota</taxon>
        <taxon>Pucciniomycotina</taxon>
        <taxon>Microbotryomycetes</taxon>
        <taxon>Sporidiobolales</taxon>
        <taxon>Sporidiobolaceae</taxon>
        <taxon>Rhodotorula</taxon>
    </lineage>
</organism>
<evidence type="ECO:0000313" key="5">
    <source>
        <dbReference type="Proteomes" id="UP000239560"/>
    </source>
</evidence>
<accession>A0A0K3CJ19</accession>
<reference evidence="3 5" key="2">
    <citation type="journal article" date="2018" name="Elife">
        <title>Functional genomics of lipid metabolism in the oleaginous yeast Rhodosporidium toruloides.</title>
        <authorList>
            <person name="Coradetti S.T."/>
            <person name="Pinel D."/>
            <person name="Geiselman G."/>
            <person name="Ito M."/>
            <person name="Mondo S."/>
            <person name="Reilly M.C."/>
            <person name="Cheng Y.F."/>
            <person name="Bauer S."/>
            <person name="Grigoriev I."/>
            <person name="Gladden J.M."/>
            <person name="Simmons B.A."/>
            <person name="Brem R."/>
            <person name="Arkin A.P."/>
            <person name="Skerker J.M."/>
        </authorList>
    </citation>
    <scope>NUCLEOTIDE SEQUENCE [LARGE SCALE GENOMIC DNA]</scope>
    <source>
        <strain evidence="3 5">NBRC 0880</strain>
    </source>
</reference>
<dbReference type="Proteomes" id="UP000199069">
    <property type="component" value="Unassembled WGS sequence"/>
</dbReference>
<dbReference type="Pfam" id="PF00651">
    <property type="entry name" value="BTB"/>
    <property type="match status" value="1"/>
</dbReference>
<dbReference type="AlphaFoldDB" id="A0A0K3CJ19"/>
<feature type="domain" description="BTB" evidence="1">
    <location>
        <begin position="152"/>
        <end position="215"/>
    </location>
</feature>
<protein>
    <recommendedName>
        <fullName evidence="1">BTB domain-containing protein</fullName>
    </recommendedName>
</protein>
<dbReference type="Proteomes" id="UP000239560">
    <property type="component" value="Unassembled WGS sequence"/>
</dbReference>
<dbReference type="InterPro" id="IPR000210">
    <property type="entry name" value="BTB/POZ_dom"/>
</dbReference>
<dbReference type="EMBL" id="LCTV02000008">
    <property type="protein sequence ID" value="PRQ73353.1"/>
    <property type="molecule type" value="Genomic_DNA"/>
</dbReference>
<name>A0A0K3CJ19_RHOTO</name>